<gene>
    <name evidence="1" type="ORF">RUM43_009983</name>
</gene>
<dbReference type="AlphaFoldDB" id="A0AAN8S4K7"/>
<organism evidence="1 2">
    <name type="scientific">Polyplax serrata</name>
    <name type="common">Common mouse louse</name>
    <dbReference type="NCBI Taxonomy" id="468196"/>
    <lineage>
        <taxon>Eukaryota</taxon>
        <taxon>Metazoa</taxon>
        <taxon>Ecdysozoa</taxon>
        <taxon>Arthropoda</taxon>
        <taxon>Hexapoda</taxon>
        <taxon>Insecta</taxon>
        <taxon>Pterygota</taxon>
        <taxon>Neoptera</taxon>
        <taxon>Paraneoptera</taxon>
        <taxon>Psocodea</taxon>
        <taxon>Troctomorpha</taxon>
        <taxon>Phthiraptera</taxon>
        <taxon>Anoplura</taxon>
        <taxon>Polyplacidae</taxon>
        <taxon>Polyplax</taxon>
    </lineage>
</organism>
<evidence type="ECO:0000313" key="1">
    <source>
        <dbReference type="EMBL" id="KAK6636324.1"/>
    </source>
</evidence>
<sequence length="137" mass="15604">MEQSSSSFPHVYYTVNEISHVTDAKTLKNVNIKTLGFVEDNRIYSIDFKNETVEKGSTFVKVDLSHVKESMDGIRPYLIFGVLFTIHGAPHISVKSIKKFIEGMQDLCVYHHQCLAIRIRCPHYVNIAVTNTKSTNK</sequence>
<proteinExistence type="predicted"/>
<dbReference type="Proteomes" id="UP001372834">
    <property type="component" value="Unassembled WGS sequence"/>
</dbReference>
<comment type="caution">
    <text evidence="1">The sequence shown here is derived from an EMBL/GenBank/DDBJ whole genome shotgun (WGS) entry which is preliminary data.</text>
</comment>
<protein>
    <submittedName>
        <fullName evidence="1">Uncharacterized protein</fullName>
    </submittedName>
</protein>
<reference evidence="1 2" key="1">
    <citation type="submission" date="2023-10" db="EMBL/GenBank/DDBJ databases">
        <title>Genomes of two closely related lineages of the louse Polyplax serrata with different host specificities.</title>
        <authorList>
            <person name="Martinu J."/>
            <person name="Tarabai H."/>
            <person name="Stefka J."/>
            <person name="Hypsa V."/>
        </authorList>
    </citation>
    <scope>NUCLEOTIDE SEQUENCE [LARGE SCALE GENOMIC DNA]</scope>
    <source>
        <strain evidence="1">HR10_N</strain>
    </source>
</reference>
<name>A0AAN8S4K7_POLSC</name>
<evidence type="ECO:0000313" key="2">
    <source>
        <dbReference type="Proteomes" id="UP001372834"/>
    </source>
</evidence>
<accession>A0AAN8S4K7</accession>
<dbReference type="EMBL" id="JAWJWE010000004">
    <property type="protein sequence ID" value="KAK6636324.1"/>
    <property type="molecule type" value="Genomic_DNA"/>
</dbReference>